<feature type="transmembrane region" description="Helical" evidence="7">
    <location>
        <begin position="364"/>
        <end position="390"/>
    </location>
</feature>
<feature type="transmembrane region" description="Helical" evidence="7">
    <location>
        <begin position="697"/>
        <end position="719"/>
    </location>
</feature>
<dbReference type="InterPro" id="IPR050545">
    <property type="entry name" value="Mycobact_MmpL"/>
</dbReference>
<feature type="transmembrane region" description="Helical" evidence="7">
    <location>
        <begin position="339"/>
        <end position="358"/>
    </location>
</feature>
<dbReference type="PANTHER" id="PTHR33406">
    <property type="entry name" value="MEMBRANE PROTEIN MJ1562-RELATED"/>
    <property type="match status" value="1"/>
</dbReference>
<keyword evidence="5 7" id="KW-1133">Transmembrane helix</keyword>
<dbReference type="EMBL" id="BAAAQD010000001">
    <property type="protein sequence ID" value="GAA1500198.1"/>
    <property type="molecule type" value="Genomic_DNA"/>
</dbReference>
<dbReference type="PANTHER" id="PTHR33406:SF11">
    <property type="entry name" value="MEMBRANE PROTEIN SCO6666-RELATED"/>
    <property type="match status" value="1"/>
</dbReference>
<feature type="transmembrane region" description="Helical" evidence="7">
    <location>
        <begin position="264"/>
        <end position="284"/>
    </location>
</feature>
<evidence type="ECO:0000256" key="3">
    <source>
        <dbReference type="ARBA" id="ARBA00022475"/>
    </source>
</evidence>
<feature type="transmembrane region" description="Helical" evidence="7">
    <location>
        <begin position="240"/>
        <end position="259"/>
    </location>
</feature>
<feature type="transmembrane region" description="Helical" evidence="7">
    <location>
        <begin position="6"/>
        <end position="26"/>
    </location>
</feature>
<evidence type="ECO:0000256" key="2">
    <source>
        <dbReference type="ARBA" id="ARBA00010157"/>
    </source>
</evidence>
<accession>A0ABN1ZJZ3</accession>
<evidence type="ECO:0000256" key="1">
    <source>
        <dbReference type="ARBA" id="ARBA00004651"/>
    </source>
</evidence>
<comment type="caution">
    <text evidence="9">The sequence shown here is derived from an EMBL/GenBank/DDBJ whole genome shotgun (WGS) entry which is preliminary data.</text>
</comment>
<dbReference type="Gene3D" id="1.20.1640.10">
    <property type="entry name" value="Multidrug efflux transporter AcrB transmembrane domain"/>
    <property type="match status" value="2"/>
</dbReference>
<feature type="transmembrane region" description="Helical" evidence="7">
    <location>
        <begin position="433"/>
        <end position="457"/>
    </location>
</feature>
<feature type="transmembrane region" description="Helical" evidence="7">
    <location>
        <begin position="84"/>
        <end position="102"/>
    </location>
</feature>
<comment type="similarity">
    <text evidence="2">Belongs to the resistance-nodulation-cell division (RND) (TC 2.A.6) family. MmpL subfamily.</text>
</comment>
<evidence type="ECO:0000256" key="6">
    <source>
        <dbReference type="ARBA" id="ARBA00023136"/>
    </source>
</evidence>
<feature type="transmembrane region" description="Helical" evidence="7">
    <location>
        <begin position="290"/>
        <end position="309"/>
    </location>
</feature>
<evidence type="ECO:0000259" key="8">
    <source>
        <dbReference type="Pfam" id="PF03176"/>
    </source>
</evidence>
<keyword evidence="4 7" id="KW-0812">Transmembrane</keyword>
<keyword evidence="6 7" id="KW-0472">Membrane</keyword>
<evidence type="ECO:0000313" key="9">
    <source>
        <dbReference type="EMBL" id="GAA1500198.1"/>
    </source>
</evidence>
<evidence type="ECO:0000313" key="10">
    <source>
        <dbReference type="Proteomes" id="UP001501470"/>
    </source>
</evidence>
<feature type="transmembrane region" description="Helical" evidence="7">
    <location>
        <begin position="725"/>
        <end position="748"/>
    </location>
</feature>
<evidence type="ECO:0000256" key="7">
    <source>
        <dbReference type="SAM" id="Phobius"/>
    </source>
</evidence>
<feature type="transmembrane region" description="Helical" evidence="7">
    <location>
        <begin position="617"/>
        <end position="635"/>
    </location>
</feature>
<protein>
    <submittedName>
        <fullName evidence="9">MMPL family transporter</fullName>
    </submittedName>
</protein>
<proteinExistence type="inferred from homology"/>
<organism evidence="9 10">
    <name type="scientific">Dactylosporangium maewongense</name>
    <dbReference type="NCBI Taxonomy" id="634393"/>
    <lineage>
        <taxon>Bacteria</taxon>
        <taxon>Bacillati</taxon>
        <taxon>Actinomycetota</taxon>
        <taxon>Actinomycetes</taxon>
        <taxon>Micromonosporales</taxon>
        <taxon>Micromonosporaceae</taxon>
        <taxon>Dactylosporangium</taxon>
    </lineage>
</organism>
<sequence length="796" mass="82670">MVAARAFSRLGVFMGVLLMTVALSIVTEVKALDKRRVVMLVNRHNATDAYSLLKAGIMTDLPNPALGPLGRLARVAYRRRGRTVVAWVVALAAAFALSNFFGGDFAADYSAPGSDSKAATRLLEERFTSQSGATVAVVVRADNGVAGVKGDVQALLAKLAAAPHVAGVADPFAAPGGISQDGRTAVADLRLDVVNPDDMPVEGSQRLMDIATEASRAGLTVALGGQSIQRAEQGEIGSEGIGLAAAIVILLLMFGSVIAAGLPVLVAVAGLAVSATLTGVLIRFVDAPDWSTSLATMMGIGIGIDYVLLMVTRFREWRAAGLDPEAATVATLDTAGRSVMVAGSTVIVSMLGLFAMGLSFMRGAALVTILGVLVTLVASVTLFPALLGYLGRHVDKLRLPLLRQGAVTVAAGGHVEPGKGWLRWSGLIQRHRFVSAFLGVAILLALAAPFLGVRFGFPDAGNNRAETTTRQAYDMVAEGFGPGANGPLVLAVELTRPGDTTALDKLAAALPGVNGVAAAMPAQVNQDGTAAVITVLPRTGPQDSRTEDLVERLRDILPQTVAGTGADVHVGGMTATAIDSTANIARRIPLLIGGVVLLSMLLLLVSFRSVAVALKAAVMNLLSVAAAYGVVALVLQGGWAGKLVGIDTETPLPAFVPVLMFAVLFGLSMDYEVFLVSRMREVWTRTGENARAVTDGLAGTGRVITAAAAIMIAVFAAFIPSPDLVLKVIGVGMASAILLDATVVRLLLVPAAMHILGRVNWWMPAWLGRLLPELHVEGKAQDHLPAEPKELATTTV</sequence>
<keyword evidence="10" id="KW-1185">Reference proteome</keyword>
<gene>
    <name evidence="9" type="ORF">GCM10009827_005250</name>
</gene>
<reference evidence="9 10" key="1">
    <citation type="journal article" date="2019" name="Int. J. Syst. Evol. Microbiol.">
        <title>The Global Catalogue of Microorganisms (GCM) 10K type strain sequencing project: providing services to taxonomists for standard genome sequencing and annotation.</title>
        <authorList>
            <consortium name="The Broad Institute Genomics Platform"/>
            <consortium name="The Broad Institute Genome Sequencing Center for Infectious Disease"/>
            <person name="Wu L."/>
            <person name="Ma J."/>
        </authorList>
    </citation>
    <scope>NUCLEOTIDE SEQUENCE [LARGE SCALE GENOMIC DNA]</scope>
    <source>
        <strain evidence="9 10">JCM 15933</strain>
    </source>
</reference>
<feature type="domain" description="Membrane transport protein MMPL" evidence="8">
    <location>
        <begin position="519"/>
        <end position="762"/>
    </location>
</feature>
<feature type="transmembrane region" description="Helical" evidence="7">
    <location>
        <begin position="588"/>
        <end position="605"/>
    </location>
</feature>
<dbReference type="Pfam" id="PF03176">
    <property type="entry name" value="MMPL"/>
    <property type="match status" value="2"/>
</dbReference>
<feature type="transmembrane region" description="Helical" evidence="7">
    <location>
        <begin position="655"/>
        <end position="676"/>
    </location>
</feature>
<comment type="subcellular location">
    <subcellularLocation>
        <location evidence="1">Cell membrane</location>
        <topology evidence="1">Multi-pass membrane protein</topology>
    </subcellularLocation>
</comment>
<dbReference type="SUPFAM" id="SSF82866">
    <property type="entry name" value="Multidrug efflux transporter AcrB transmembrane domain"/>
    <property type="match status" value="2"/>
</dbReference>
<evidence type="ECO:0000256" key="5">
    <source>
        <dbReference type="ARBA" id="ARBA00022989"/>
    </source>
</evidence>
<name>A0ABN1ZJZ3_9ACTN</name>
<dbReference type="InterPro" id="IPR004869">
    <property type="entry name" value="MMPL_dom"/>
</dbReference>
<dbReference type="Proteomes" id="UP001501470">
    <property type="component" value="Unassembled WGS sequence"/>
</dbReference>
<feature type="domain" description="Membrane transport protein MMPL" evidence="8">
    <location>
        <begin position="109"/>
        <end position="394"/>
    </location>
</feature>
<keyword evidence="3" id="KW-1003">Cell membrane</keyword>
<evidence type="ECO:0000256" key="4">
    <source>
        <dbReference type="ARBA" id="ARBA00022692"/>
    </source>
</evidence>